<keyword evidence="3" id="KW-1185">Reference proteome</keyword>
<dbReference type="CDD" id="cd00118">
    <property type="entry name" value="LysM"/>
    <property type="match status" value="1"/>
</dbReference>
<reference evidence="2 3" key="1">
    <citation type="submission" date="2024-02" db="EMBL/GenBank/DDBJ databases">
        <title>Bacteria isolated from the canopy kelp, Nereocystis luetkeana.</title>
        <authorList>
            <person name="Pfister C.A."/>
            <person name="Younker I.T."/>
            <person name="Light S.H."/>
        </authorList>
    </citation>
    <scope>NUCLEOTIDE SEQUENCE [LARGE SCALE GENOMIC DNA]</scope>
    <source>
        <strain evidence="2 3">TI.2.07</strain>
    </source>
</reference>
<evidence type="ECO:0000313" key="2">
    <source>
        <dbReference type="EMBL" id="MEL0661130.1"/>
    </source>
</evidence>
<evidence type="ECO:0000259" key="1">
    <source>
        <dbReference type="PROSITE" id="PS51782"/>
    </source>
</evidence>
<dbReference type="PROSITE" id="PS51782">
    <property type="entry name" value="LYSM"/>
    <property type="match status" value="1"/>
</dbReference>
<gene>
    <name evidence="2" type="ORF">V6255_18695</name>
</gene>
<dbReference type="Pfam" id="PF01476">
    <property type="entry name" value="LysM"/>
    <property type="match status" value="1"/>
</dbReference>
<dbReference type="SMART" id="SM00257">
    <property type="entry name" value="LysM"/>
    <property type="match status" value="1"/>
</dbReference>
<name>A0ABU9HGW1_9GAMM</name>
<dbReference type="RefSeq" id="WP_341629451.1">
    <property type="nucleotide sequence ID" value="NZ_JBAKBA010000328.1"/>
</dbReference>
<accession>A0ABU9HGW1</accession>
<protein>
    <submittedName>
        <fullName evidence="2">LysM peptidoglycan-binding domain-containing protein</fullName>
    </submittedName>
</protein>
<dbReference type="SUPFAM" id="SSF54106">
    <property type="entry name" value="LysM domain"/>
    <property type="match status" value="1"/>
</dbReference>
<feature type="non-terminal residue" evidence="2">
    <location>
        <position position="72"/>
    </location>
</feature>
<dbReference type="InterPro" id="IPR018392">
    <property type="entry name" value="LysM"/>
</dbReference>
<dbReference type="EMBL" id="JBAKBA010000328">
    <property type="protein sequence ID" value="MEL0661130.1"/>
    <property type="molecule type" value="Genomic_DNA"/>
</dbReference>
<sequence>NSVNVSTVKTVVKAPEPTHLKVKSGESLSVIAKRYGSTAKQFQAYNNLSSSRLLEGQTLRIPSSNYIVPTRP</sequence>
<dbReference type="Gene3D" id="3.10.350.10">
    <property type="entry name" value="LysM domain"/>
    <property type="match status" value="1"/>
</dbReference>
<evidence type="ECO:0000313" key="3">
    <source>
        <dbReference type="Proteomes" id="UP001366060"/>
    </source>
</evidence>
<dbReference type="Proteomes" id="UP001366060">
    <property type="component" value="Unassembled WGS sequence"/>
</dbReference>
<feature type="non-terminal residue" evidence="2">
    <location>
        <position position="1"/>
    </location>
</feature>
<organism evidence="2 3">
    <name type="scientific">Psychromonas arctica</name>
    <dbReference type="NCBI Taxonomy" id="168275"/>
    <lineage>
        <taxon>Bacteria</taxon>
        <taxon>Pseudomonadati</taxon>
        <taxon>Pseudomonadota</taxon>
        <taxon>Gammaproteobacteria</taxon>
        <taxon>Alteromonadales</taxon>
        <taxon>Psychromonadaceae</taxon>
        <taxon>Psychromonas</taxon>
    </lineage>
</organism>
<feature type="domain" description="LysM" evidence="1">
    <location>
        <begin position="18"/>
        <end position="61"/>
    </location>
</feature>
<proteinExistence type="predicted"/>
<comment type="caution">
    <text evidence="2">The sequence shown here is derived from an EMBL/GenBank/DDBJ whole genome shotgun (WGS) entry which is preliminary data.</text>
</comment>
<dbReference type="InterPro" id="IPR036779">
    <property type="entry name" value="LysM_dom_sf"/>
</dbReference>